<sequence length="116" mass="13429">MVLTTHILDVANGKPGNGIEIDLFIWKGEQRVFLKSVVTNQDGRVDQPLLMTEELEAGQYEFCFYTGAYFRQTQSDQQASPFLETIPVRFYIHNANEHYHIPLIISPWSYQVYRGS</sequence>
<organism evidence="9 10">
    <name type="scientific">Gracilibacillus caseinilyticus</name>
    <dbReference type="NCBI Taxonomy" id="2932256"/>
    <lineage>
        <taxon>Bacteria</taxon>
        <taxon>Bacillati</taxon>
        <taxon>Bacillota</taxon>
        <taxon>Bacilli</taxon>
        <taxon>Bacillales</taxon>
        <taxon>Bacillaceae</taxon>
        <taxon>Gracilibacillus</taxon>
    </lineage>
</organism>
<dbReference type="CDD" id="cd05822">
    <property type="entry name" value="TLP_HIUase"/>
    <property type="match status" value="1"/>
</dbReference>
<evidence type="ECO:0000313" key="10">
    <source>
        <dbReference type="Proteomes" id="UP000831782"/>
    </source>
</evidence>
<dbReference type="InterPro" id="IPR023418">
    <property type="entry name" value="Thyroxine_BS"/>
</dbReference>
<dbReference type="PANTHER" id="PTHR10395:SF7">
    <property type="entry name" value="5-HYDROXYISOURATE HYDROLASE"/>
    <property type="match status" value="1"/>
</dbReference>
<evidence type="ECO:0000256" key="7">
    <source>
        <dbReference type="RuleBase" id="RU361270"/>
    </source>
</evidence>
<protein>
    <recommendedName>
        <fullName evidence="7">5-hydroxyisourate hydrolase</fullName>
        <shortName evidence="7">HIU hydrolase</shortName>
        <shortName evidence="7">HIUHase</shortName>
        <ecNumber evidence="7">3.5.2.17</ecNumber>
    </recommendedName>
</protein>
<dbReference type="SUPFAM" id="SSF49472">
    <property type="entry name" value="Transthyretin (synonym: prealbumin)"/>
    <property type="match status" value="1"/>
</dbReference>
<evidence type="ECO:0000256" key="4">
    <source>
        <dbReference type="ARBA" id="ARBA00011881"/>
    </source>
</evidence>
<accession>A0ABY4F078</accession>
<evidence type="ECO:0000256" key="2">
    <source>
        <dbReference type="ARBA" id="ARBA00002704"/>
    </source>
</evidence>
<dbReference type="EMBL" id="CP095072">
    <property type="protein sequence ID" value="UOQ49920.1"/>
    <property type="molecule type" value="Genomic_DNA"/>
</dbReference>
<comment type="subunit">
    <text evidence="4 7">Homotetramer.</text>
</comment>
<evidence type="ECO:0000313" key="9">
    <source>
        <dbReference type="EMBL" id="UOQ49920.1"/>
    </source>
</evidence>
<evidence type="ECO:0000256" key="3">
    <source>
        <dbReference type="ARBA" id="ARBA00009850"/>
    </source>
</evidence>
<name>A0ABY4F078_9BACI</name>
<dbReference type="InterPro" id="IPR023419">
    <property type="entry name" value="Transthyretin_CS"/>
</dbReference>
<dbReference type="PRINTS" id="PR00189">
    <property type="entry name" value="TRNSTHYRETIN"/>
</dbReference>
<keyword evidence="10" id="KW-1185">Reference proteome</keyword>
<reference evidence="9 10" key="1">
    <citation type="submission" date="2022-04" db="EMBL/GenBank/DDBJ databases">
        <title>Gracilibacillus sp. isolated from saltern.</title>
        <authorList>
            <person name="Won M."/>
            <person name="Lee C.-M."/>
            <person name="Woen H.-Y."/>
            <person name="Kwon S.-W."/>
        </authorList>
    </citation>
    <scope>NUCLEOTIDE SEQUENCE [LARGE SCALE GENOMIC DNA]</scope>
    <source>
        <strain evidence="9 10">SSWR10-1</strain>
    </source>
</reference>
<evidence type="ECO:0000259" key="8">
    <source>
        <dbReference type="Pfam" id="PF00576"/>
    </source>
</evidence>
<dbReference type="RefSeq" id="WP_244722922.1">
    <property type="nucleotide sequence ID" value="NZ_CP095072.1"/>
</dbReference>
<dbReference type="EC" id="3.5.2.17" evidence="7"/>
<proteinExistence type="inferred from homology"/>
<comment type="similarity">
    <text evidence="3 7">Belongs to the transthyretin family. 5-hydroxyisourate hydrolase subfamily.</text>
</comment>
<evidence type="ECO:0000256" key="1">
    <source>
        <dbReference type="ARBA" id="ARBA00001043"/>
    </source>
</evidence>
<evidence type="ECO:0000256" key="6">
    <source>
        <dbReference type="ARBA" id="ARBA00022801"/>
    </source>
</evidence>
<comment type="catalytic activity">
    <reaction evidence="1 7">
        <text>5-hydroxyisourate + H2O = 5-hydroxy-2-oxo-4-ureido-2,5-dihydro-1H-imidazole-5-carboxylate + H(+)</text>
        <dbReference type="Rhea" id="RHEA:23736"/>
        <dbReference type="ChEBI" id="CHEBI:15377"/>
        <dbReference type="ChEBI" id="CHEBI:15378"/>
        <dbReference type="ChEBI" id="CHEBI:18072"/>
        <dbReference type="ChEBI" id="CHEBI:58639"/>
        <dbReference type="EC" id="3.5.2.17"/>
    </reaction>
</comment>
<dbReference type="InterPro" id="IPR000895">
    <property type="entry name" value="Transthyretin/HIU_hydrolase"/>
</dbReference>
<evidence type="ECO:0000256" key="5">
    <source>
        <dbReference type="ARBA" id="ARBA00022631"/>
    </source>
</evidence>
<dbReference type="InterPro" id="IPR014306">
    <property type="entry name" value="Hydroxyisourate_hydrolase"/>
</dbReference>
<gene>
    <name evidence="9" type="primary">uraH</name>
    <name evidence="9" type="ORF">MUN88_07605</name>
</gene>
<keyword evidence="6 7" id="KW-0378">Hydrolase</keyword>
<dbReference type="InterPro" id="IPR036817">
    <property type="entry name" value="Transthyretin/HIU_hydrolase_sf"/>
</dbReference>
<keyword evidence="5 7" id="KW-0659">Purine metabolism</keyword>
<dbReference type="PANTHER" id="PTHR10395">
    <property type="entry name" value="URICASE AND TRANSTHYRETIN-RELATED"/>
    <property type="match status" value="1"/>
</dbReference>
<dbReference type="Pfam" id="PF00576">
    <property type="entry name" value="Transthyretin"/>
    <property type="match status" value="1"/>
</dbReference>
<dbReference type="NCBIfam" id="TIGR02962">
    <property type="entry name" value="hdxy_isourate"/>
    <property type="match status" value="1"/>
</dbReference>
<dbReference type="InterPro" id="IPR023416">
    <property type="entry name" value="Transthyretin/HIU_hydrolase_d"/>
</dbReference>
<feature type="domain" description="Transthyretin/hydroxyisourate hydrolase" evidence="8">
    <location>
        <begin position="3"/>
        <end position="115"/>
    </location>
</feature>
<comment type="function">
    <text evidence="2">Catalyzes the hydrolysis of 5-hydroxyisourate (HIU) to 2-oxo-4-hydroxy-4-carboxy-5-ureidoimidazoline (OHCU).</text>
</comment>
<dbReference type="PROSITE" id="PS00769">
    <property type="entry name" value="TRANSTHYRETIN_2"/>
    <property type="match status" value="1"/>
</dbReference>
<dbReference type="Gene3D" id="2.60.40.180">
    <property type="entry name" value="Transthyretin/hydroxyisourate hydrolase domain"/>
    <property type="match status" value="1"/>
</dbReference>
<dbReference type="PROSITE" id="PS00768">
    <property type="entry name" value="TRANSTHYRETIN_1"/>
    <property type="match status" value="1"/>
</dbReference>
<dbReference type="Proteomes" id="UP000831782">
    <property type="component" value="Chromosome"/>
</dbReference>
<dbReference type="GO" id="GO:0033971">
    <property type="term" value="F:hydroxyisourate hydrolase activity"/>
    <property type="evidence" value="ECO:0007669"/>
    <property type="project" value="UniProtKB-EC"/>
</dbReference>